<dbReference type="GeneID" id="81429090"/>
<proteinExistence type="predicted"/>
<reference evidence="1" key="1">
    <citation type="submission" date="2022-11" db="EMBL/GenBank/DDBJ databases">
        <authorList>
            <person name="Petersen C."/>
        </authorList>
    </citation>
    <scope>NUCLEOTIDE SEQUENCE</scope>
    <source>
        <strain evidence="1">IBT 26290</strain>
    </source>
</reference>
<keyword evidence="2" id="KW-1185">Reference proteome</keyword>
<accession>A0A9W9LKX5</accession>
<comment type="caution">
    <text evidence="1">The sequence shown here is derived from an EMBL/GenBank/DDBJ whole genome shotgun (WGS) entry which is preliminary data.</text>
</comment>
<name>A0A9W9LKX5_9EURO</name>
<protein>
    <submittedName>
        <fullName evidence="1">Uncharacterized protein</fullName>
    </submittedName>
</protein>
<evidence type="ECO:0000313" key="1">
    <source>
        <dbReference type="EMBL" id="KAJ5160786.1"/>
    </source>
</evidence>
<organism evidence="1 2">
    <name type="scientific">Penicillium canariense</name>
    <dbReference type="NCBI Taxonomy" id="189055"/>
    <lineage>
        <taxon>Eukaryota</taxon>
        <taxon>Fungi</taxon>
        <taxon>Dikarya</taxon>
        <taxon>Ascomycota</taxon>
        <taxon>Pezizomycotina</taxon>
        <taxon>Eurotiomycetes</taxon>
        <taxon>Eurotiomycetidae</taxon>
        <taxon>Eurotiales</taxon>
        <taxon>Aspergillaceae</taxon>
        <taxon>Penicillium</taxon>
    </lineage>
</organism>
<dbReference type="AlphaFoldDB" id="A0A9W9LKX5"/>
<dbReference type="EMBL" id="JAPQKN010000004">
    <property type="protein sequence ID" value="KAJ5160786.1"/>
    <property type="molecule type" value="Genomic_DNA"/>
</dbReference>
<dbReference type="RefSeq" id="XP_056542343.1">
    <property type="nucleotide sequence ID" value="XM_056689914.1"/>
</dbReference>
<sequence length="63" mass="6908">MSRRFFPSQQAIGRTVLDLRTHIIIMAGPAGESASQFAMICSFGGTSRLRYSPVCQAQRVCSN</sequence>
<reference evidence="1" key="2">
    <citation type="journal article" date="2023" name="IMA Fungus">
        <title>Comparative genomic study of the Penicillium genus elucidates a diverse pangenome and 15 lateral gene transfer events.</title>
        <authorList>
            <person name="Petersen C."/>
            <person name="Sorensen T."/>
            <person name="Nielsen M.R."/>
            <person name="Sondergaard T.E."/>
            <person name="Sorensen J.L."/>
            <person name="Fitzpatrick D.A."/>
            <person name="Frisvad J.C."/>
            <person name="Nielsen K.L."/>
        </authorList>
    </citation>
    <scope>NUCLEOTIDE SEQUENCE</scope>
    <source>
        <strain evidence="1">IBT 26290</strain>
    </source>
</reference>
<gene>
    <name evidence="1" type="ORF">N7482_007790</name>
</gene>
<evidence type="ECO:0000313" key="2">
    <source>
        <dbReference type="Proteomes" id="UP001149163"/>
    </source>
</evidence>
<dbReference type="Proteomes" id="UP001149163">
    <property type="component" value="Unassembled WGS sequence"/>
</dbReference>